<keyword evidence="4" id="KW-1185">Reference proteome</keyword>
<dbReference type="InterPro" id="IPR013904">
    <property type="entry name" value="RXT2_N"/>
</dbReference>
<gene>
    <name evidence="3" type="ORF">BJ875DRAFT_448133</name>
</gene>
<accession>A0A9P7YTI4</accession>
<comment type="caution">
    <text evidence="3">The sequence shown here is derived from an EMBL/GenBank/DDBJ whole genome shotgun (WGS) entry which is preliminary data.</text>
</comment>
<evidence type="ECO:0000313" key="3">
    <source>
        <dbReference type="EMBL" id="KAG9239452.1"/>
    </source>
</evidence>
<organism evidence="3 4">
    <name type="scientific">Amylocarpus encephaloides</name>
    <dbReference type="NCBI Taxonomy" id="45428"/>
    <lineage>
        <taxon>Eukaryota</taxon>
        <taxon>Fungi</taxon>
        <taxon>Dikarya</taxon>
        <taxon>Ascomycota</taxon>
        <taxon>Pezizomycotina</taxon>
        <taxon>Leotiomycetes</taxon>
        <taxon>Helotiales</taxon>
        <taxon>Helotiales incertae sedis</taxon>
        <taxon>Amylocarpus</taxon>
    </lineage>
</organism>
<dbReference type="AlphaFoldDB" id="A0A9P7YTI4"/>
<feature type="region of interest" description="Disordered" evidence="1">
    <location>
        <begin position="200"/>
        <end position="228"/>
    </location>
</feature>
<feature type="region of interest" description="Disordered" evidence="1">
    <location>
        <begin position="480"/>
        <end position="508"/>
    </location>
</feature>
<evidence type="ECO:0000256" key="1">
    <source>
        <dbReference type="SAM" id="MobiDB-lite"/>
    </source>
</evidence>
<name>A0A9P7YTI4_9HELO</name>
<feature type="compositionally biased region" description="Polar residues" evidence="1">
    <location>
        <begin position="369"/>
        <end position="379"/>
    </location>
</feature>
<evidence type="ECO:0000259" key="2">
    <source>
        <dbReference type="Pfam" id="PF08595"/>
    </source>
</evidence>
<dbReference type="PANTHER" id="PTHR28232:SF1">
    <property type="entry name" value="TRANSCRIPTIONAL REGULATORY PROTEIN RXT2"/>
    <property type="match status" value="1"/>
</dbReference>
<feature type="compositionally biased region" description="Basic and acidic residues" evidence="1">
    <location>
        <begin position="480"/>
        <end position="489"/>
    </location>
</feature>
<dbReference type="Pfam" id="PF08595">
    <property type="entry name" value="RXT2_N"/>
    <property type="match status" value="1"/>
</dbReference>
<dbReference type="EMBL" id="MU251358">
    <property type="protein sequence ID" value="KAG9239452.1"/>
    <property type="molecule type" value="Genomic_DNA"/>
</dbReference>
<evidence type="ECO:0000313" key="4">
    <source>
        <dbReference type="Proteomes" id="UP000824998"/>
    </source>
</evidence>
<feature type="region of interest" description="Disordered" evidence="1">
    <location>
        <begin position="348"/>
        <end position="379"/>
    </location>
</feature>
<dbReference type="OrthoDB" id="2405722at2759"/>
<reference evidence="3" key="1">
    <citation type="journal article" date="2021" name="IMA Fungus">
        <title>Genomic characterization of three marine fungi, including Emericellopsis atlantica sp. nov. with signatures of a generalist lifestyle and marine biomass degradation.</title>
        <authorList>
            <person name="Hagestad O.C."/>
            <person name="Hou L."/>
            <person name="Andersen J.H."/>
            <person name="Hansen E.H."/>
            <person name="Altermark B."/>
            <person name="Li C."/>
            <person name="Kuhnert E."/>
            <person name="Cox R.J."/>
            <person name="Crous P.W."/>
            <person name="Spatafora J.W."/>
            <person name="Lail K."/>
            <person name="Amirebrahimi M."/>
            <person name="Lipzen A."/>
            <person name="Pangilinan J."/>
            <person name="Andreopoulos W."/>
            <person name="Hayes R.D."/>
            <person name="Ng V."/>
            <person name="Grigoriev I.V."/>
            <person name="Jackson S.A."/>
            <person name="Sutton T.D.S."/>
            <person name="Dobson A.D.W."/>
            <person name="Rama T."/>
        </authorList>
    </citation>
    <scope>NUCLEOTIDE SEQUENCE</scope>
    <source>
        <strain evidence="3">TRa018bII</strain>
    </source>
</reference>
<proteinExistence type="predicted"/>
<dbReference type="GO" id="GO:0033698">
    <property type="term" value="C:Rpd3L complex"/>
    <property type="evidence" value="ECO:0007669"/>
    <property type="project" value="TreeGrafter"/>
</dbReference>
<protein>
    <submittedName>
        <fullName evidence="3">RXT2-like protein</fullName>
    </submittedName>
</protein>
<dbReference type="PANTHER" id="PTHR28232">
    <property type="entry name" value="TRANSCRIPTIONAL REGULATORY PROTEIN RXT2"/>
    <property type="match status" value="1"/>
</dbReference>
<feature type="region of interest" description="Disordered" evidence="1">
    <location>
        <begin position="18"/>
        <end position="57"/>
    </location>
</feature>
<dbReference type="Proteomes" id="UP000824998">
    <property type="component" value="Unassembled WGS sequence"/>
</dbReference>
<dbReference type="InterPro" id="IPR039602">
    <property type="entry name" value="Rxt2"/>
</dbReference>
<dbReference type="GO" id="GO:0005829">
    <property type="term" value="C:cytosol"/>
    <property type="evidence" value="ECO:0007669"/>
    <property type="project" value="TreeGrafter"/>
</dbReference>
<sequence>MASQAAIFANTISGMKKAVKRKPYDSDSDSSIDHLTNRGNKLKRKSRFVHEGQLASPTGPQVYRKKVEHAGYYRDIISTNPPVNNEDGYEVDSDDEEAQLAIAAAAEFDPYSDVKIEQLLMPLTAASELPAHPTLSKPFLSKTLTELTQNAGAMVQKEKASLWRIKHLLTRLSGDNSWIPCDCVEDSDDVDLFFDEKEKPQGSIIENPHTKDDADHASTGTLASEDAEPSGLLDVVAEATKTVLDTVKSGTDSNTVEELSTNNIARNGDIKSIETKGSADSSKRIIRIDEGESKGIEQNTELERSEVKHSKAMEVEVQVAVKEATAQIEESDMPAGEEIDIEIEGEVEDFEDTPAPRRMRTRAQAQAASENTASSRARSISPEFSNEALIHPYFLAAAKSHPDRNLSLPQNEAEETRRLLQLYIQKQEEVCRGAQRIYEGLLRADRYRKLVMKWSKAEAHCGPNRDMSDGEDWYDKEEWNLDEDLKKGQDEEEEDAATTAKKTRTRRQ</sequence>
<feature type="domain" description="Transcriptional regulatory protein RXT2 N-terminal" evidence="2">
    <location>
        <begin position="36"/>
        <end position="175"/>
    </location>
</feature>